<evidence type="ECO:0000256" key="8">
    <source>
        <dbReference type="ARBA" id="ARBA00023136"/>
    </source>
</evidence>
<dbReference type="InterPro" id="IPR004072">
    <property type="entry name" value="Vmron_rcpt_1"/>
</dbReference>
<name>A0A7J7EMV6_DICBM</name>
<keyword evidence="13" id="KW-1185">Reference proteome</keyword>
<feature type="non-terminal residue" evidence="12">
    <location>
        <position position="1"/>
    </location>
</feature>
<keyword evidence="10 11" id="KW-0807">Transducer</keyword>
<accession>A0A7J7EMV6</accession>
<evidence type="ECO:0000256" key="1">
    <source>
        <dbReference type="ARBA" id="ARBA00004651"/>
    </source>
</evidence>
<keyword evidence="4 11" id="KW-0589">Pheromone response</keyword>
<evidence type="ECO:0000256" key="3">
    <source>
        <dbReference type="ARBA" id="ARBA00022475"/>
    </source>
</evidence>
<dbReference type="Pfam" id="PF03402">
    <property type="entry name" value="V1R"/>
    <property type="match status" value="1"/>
</dbReference>
<evidence type="ECO:0000256" key="7">
    <source>
        <dbReference type="ARBA" id="ARBA00023040"/>
    </source>
</evidence>
<evidence type="ECO:0000313" key="13">
    <source>
        <dbReference type="Proteomes" id="UP000551758"/>
    </source>
</evidence>
<reference evidence="12 13" key="1">
    <citation type="journal article" date="2020" name="Mol. Biol. Evol.">
        <title>Interspecific Gene Flow and the Evolution of Specialization in Black and White Rhinoceros.</title>
        <authorList>
            <person name="Moodley Y."/>
            <person name="Westbury M.V."/>
            <person name="Russo I.M."/>
            <person name="Gopalakrishnan S."/>
            <person name="Rakotoarivelo A."/>
            <person name="Olsen R.A."/>
            <person name="Prost S."/>
            <person name="Tunstall T."/>
            <person name="Ryder O.A."/>
            <person name="Dalen L."/>
            <person name="Bruford M.W."/>
        </authorList>
    </citation>
    <scope>NUCLEOTIDE SEQUENCE [LARGE SCALE GENOMIC DNA]</scope>
    <source>
        <strain evidence="12">SBR-YM</strain>
        <tissue evidence="12">Skin</tissue>
    </source>
</reference>
<keyword evidence="3 11" id="KW-1003">Cell membrane</keyword>
<evidence type="ECO:0000313" key="12">
    <source>
        <dbReference type="EMBL" id="KAF5917033.1"/>
    </source>
</evidence>
<evidence type="ECO:0000256" key="6">
    <source>
        <dbReference type="ARBA" id="ARBA00022989"/>
    </source>
</evidence>
<dbReference type="GO" id="GO:0019236">
    <property type="term" value="P:response to pheromone"/>
    <property type="evidence" value="ECO:0007669"/>
    <property type="project" value="UniProtKB-KW"/>
</dbReference>
<evidence type="ECO:0000256" key="4">
    <source>
        <dbReference type="ARBA" id="ARBA00022507"/>
    </source>
</evidence>
<dbReference type="Proteomes" id="UP000551758">
    <property type="component" value="Unassembled WGS sequence"/>
</dbReference>
<evidence type="ECO:0000256" key="2">
    <source>
        <dbReference type="ARBA" id="ARBA00010663"/>
    </source>
</evidence>
<organism evidence="12 13">
    <name type="scientific">Diceros bicornis minor</name>
    <name type="common">South-central black rhinoceros</name>
    <dbReference type="NCBI Taxonomy" id="77932"/>
    <lineage>
        <taxon>Eukaryota</taxon>
        <taxon>Metazoa</taxon>
        <taxon>Chordata</taxon>
        <taxon>Craniata</taxon>
        <taxon>Vertebrata</taxon>
        <taxon>Euteleostomi</taxon>
        <taxon>Mammalia</taxon>
        <taxon>Eutheria</taxon>
        <taxon>Laurasiatheria</taxon>
        <taxon>Perissodactyla</taxon>
        <taxon>Rhinocerotidae</taxon>
        <taxon>Diceros</taxon>
    </lineage>
</organism>
<keyword evidence="9 11" id="KW-0675">Receptor</keyword>
<sequence length="166" mass="18783">MAAFGLKHSLHDFGCKLVFYVHRVARDHGCKLVSYVHRVGRGVSIGTTCLLNVFQVITISPWNSKWAELKLINFIFPIYVTGKLSGKNATKKKDFGYCYSTWPGENTVSVLIALLLLTDVLPLGLMIWASGCMVFMRYWHKKQVQHIHRANVSLRSSPETRATQSI</sequence>
<dbReference type="PRINTS" id="PR01534">
    <property type="entry name" value="VOMERONASL1R"/>
</dbReference>
<gene>
    <name evidence="12" type="ORF">HPG69_013957</name>
</gene>
<evidence type="ECO:0000256" key="11">
    <source>
        <dbReference type="RuleBase" id="RU364061"/>
    </source>
</evidence>
<keyword evidence="8 11" id="KW-0472">Membrane</keyword>
<comment type="similarity">
    <text evidence="2 11">Belongs to the G-protein coupled receptor 1 family.</text>
</comment>
<proteinExistence type="inferred from homology"/>
<keyword evidence="7 11" id="KW-0297">G-protein coupled receptor</keyword>
<keyword evidence="6 11" id="KW-1133">Transmembrane helix</keyword>
<keyword evidence="5 11" id="KW-0812">Transmembrane</keyword>
<dbReference type="PANTHER" id="PTHR24062">
    <property type="entry name" value="VOMERONASAL TYPE-1 RECEPTOR"/>
    <property type="match status" value="1"/>
</dbReference>
<dbReference type="GO" id="GO:0016503">
    <property type="term" value="F:pheromone receptor activity"/>
    <property type="evidence" value="ECO:0007669"/>
    <property type="project" value="InterPro"/>
</dbReference>
<dbReference type="SUPFAM" id="SSF81321">
    <property type="entry name" value="Family A G protein-coupled receptor-like"/>
    <property type="match status" value="1"/>
</dbReference>
<evidence type="ECO:0000256" key="10">
    <source>
        <dbReference type="ARBA" id="ARBA00023224"/>
    </source>
</evidence>
<comment type="caution">
    <text evidence="12">The sequence shown here is derived from an EMBL/GenBank/DDBJ whole genome shotgun (WGS) entry which is preliminary data.</text>
</comment>
<evidence type="ECO:0000256" key="9">
    <source>
        <dbReference type="ARBA" id="ARBA00023170"/>
    </source>
</evidence>
<dbReference type="AlphaFoldDB" id="A0A7J7EMV6"/>
<protein>
    <recommendedName>
        <fullName evidence="11">Vomeronasal type-1 receptor</fullName>
    </recommendedName>
</protein>
<dbReference type="EMBL" id="JACDTQ010002604">
    <property type="protein sequence ID" value="KAF5917033.1"/>
    <property type="molecule type" value="Genomic_DNA"/>
</dbReference>
<dbReference type="GO" id="GO:0005886">
    <property type="term" value="C:plasma membrane"/>
    <property type="evidence" value="ECO:0007669"/>
    <property type="project" value="UniProtKB-SubCell"/>
</dbReference>
<comment type="caution">
    <text evidence="11">Lacks conserved residue(s) required for the propagation of feature annotation.</text>
</comment>
<feature type="transmembrane region" description="Helical" evidence="11">
    <location>
        <begin position="110"/>
        <end position="139"/>
    </location>
</feature>
<comment type="subcellular location">
    <subcellularLocation>
        <location evidence="1 11">Cell membrane</location>
        <topology evidence="1 11">Multi-pass membrane protein</topology>
    </subcellularLocation>
</comment>
<evidence type="ECO:0000256" key="5">
    <source>
        <dbReference type="ARBA" id="ARBA00022692"/>
    </source>
</evidence>